<keyword evidence="4" id="KW-1185">Reference proteome</keyword>
<dbReference type="Proteomes" id="UP000028531">
    <property type="component" value="Unassembled WGS sequence"/>
</dbReference>
<dbReference type="InterPro" id="IPR050793">
    <property type="entry name" value="CMP-NeuNAc_synthase"/>
</dbReference>
<dbReference type="OrthoDB" id="9805604at2"/>
<keyword evidence="1" id="KW-0808">Transferase</keyword>
<keyword evidence="2" id="KW-0548">Nucleotidyltransferase</keyword>
<dbReference type="Proteomes" id="UP000239997">
    <property type="component" value="Unassembled WGS sequence"/>
</dbReference>
<evidence type="ECO:0000313" key="1">
    <source>
        <dbReference type="EMBL" id="KEZ93115.1"/>
    </source>
</evidence>
<sequence length="240" mass="27527">MNILITLCARGGSKGIPDKNIKLMVGRPLIHYSLKIAHNFANKHKADIILSTDSDRIKNKVVSFGLDNIDLSYSRPDFLATDNAGKIDVIVDVKNYAERTQNKLYDYVIDLDVTSPLRTLEDLEKALSLLKDSNAHNIFSVNVAERNPYFNMVEKNQDGYYGLSKQANYSTRQSAPQVYDMNASFYIYSKSFFDNKCKSAITDRSLIFQMNHICFDLDHPKDFDYMEYLLSNDKLDFKLD</sequence>
<proteinExistence type="predicted"/>
<accession>A0A084JVY1</accession>
<evidence type="ECO:0000313" key="4">
    <source>
        <dbReference type="Proteomes" id="UP000239997"/>
    </source>
</evidence>
<evidence type="ECO:0000313" key="3">
    <source>
        <dbReference type="Proteomes" id="UP000028531"/>
    </source>
</evidence>
<dbReference type="PANTHER" id="PTHR21485">
    <property type="entry name" value="HAD SUPERFAMILY MEMBERS CMAS AND KDSC"/>
    <property type="match status" value="1"/>
</dbReference>
<dbReference type="Pfam" id="PF02348">
    <property type="entry name" value="CTP_transf_3"/>
    <property type="match status" value="1"/>
</dbReference>
<dbReference type="GO" id="GO:0008781">
    <property type="term" value="F:N-acylneuraminate cytidylyltransferase activity"/>
    <property type="evidence" value="ECO:0007669"/>
    <property type="project" value="TreeGrafter"/>
</dbReference>
<organism evidence="1 3">
    <name type="scientific">Nonlabens ulvanivorans</name>
    <name type="common">Persicivirga ulvanivorans</name>
    <dbReference type="NCBI Taxonomy" id="906888"/>
    <lineage>
        <taxon>Bacteria</taxon>
        <taxon>Pseudomonadati</taxon>
        <taxon>Bacteroidota</taxon>
        <taxon>Flavobacteriia</taxon>
        <taxon>Flavobacteriales</taxon>
        <taxon>Flavobacteriaceae</taxon>
        <taxon>Nonlabens</taxon>
    </lineage>
</organism>
<name>A0A084JVY1_NONUL</name>
<dbReference type="Gene3D" id="3.90.550.10">
    <property type="entry name" value="Spore Coat Polysaccharide Biosynthesis Protein SpsA, Chain A"/>
    <property type="match status" value="1"/>
</dbReference>
<dbReference type="AlphaFoldDB" id="A0A084JVY1"/>
<dbReference type="EMBL" id="JPJI01000032">
    <property type="protein sequence ID" value="KEZ93115.1"/>
    <property type="molecule type" value="Genomic_DNA"/>
</dbReference>
<reference evidence="2 4" key="2">
    <citation type="submission" date="2018-03" db="EMBL/GenBank/DDBJ databases">
        <title>Genomic Encyclopedia of Archaeal and Bacterial Type Strains, Phase II (KMG-II): from individual species to whole genera.</title>
        <authorList>
            <person name="Goeker M."/>
        </authorList>
    </citation>
    <scope>NUCLEOTIDE SEQUENCE [LARGE SCALE GENOMIC DNA]</scope>
    <source>
        <strain evidence="2 4">DSM 22727</strain>
    </source>
</reference>
<dbReference type="InterPro" id="IPR003329">
    <property type="entry name" value="Cytidylyl_trans"/>
</dbReference>
<dbReference type="SUPFAM" id="SSF53448">
    <property type="entry name" value="Nucleotide-diphospho-sugar transferases"/>
    <property type="match status" value="1"/>
</dbReference>
<dbReference type="PANTHER" id="PTHR21485:SF6">
    <property type="entry name" value="N-ACYLNEURAMINATE CYTIDYLYLTRANSFERASE-RELATED"/>
    <property type="match status" value="1"/>
</dbReference>
<dbReference type="InterPro" id="IPR029044">
    <property type="entry name" value="Nucleotide-diphossugar_trans"/>
</dbReference>
<gene>
    <name evidence="1" type="ORF">IL45_13410</name>
    <name evidence="2" type="ORF">LY02_02014</name>
</gene>
<dbReference type="CDD" id="cd02513">
    <property type="entry name" value="CMP-NeuAc_Synthase"/>
    <property type="match status" value="1"/>
</dbReference>
<evidence type="ECO:0000313" key="2">
    <source>
        <dbReference type="EMBL" id="PRX13766.1"/>
    </source>
</evidence>
<protein>
    <submittedName>
        <fullName evidence="1">Cytidyltransferase</fullName>
    </submittedName>
    <submittedName>
        <fullName evidence="2">N-acylneuraminate cytidylyltransferase</fullName>
    </submittedName>
</protein>
<dbReference type="RefSeq" id="WP_036584758.1">
    <property type="nucleotide sequence ID" value="NZ_JPJI01000032.1"/>
</dbReference>
<comment type="caution">
    <text evidence="1">The sequence shown here is derived from an EMBL/GenBank/DDBJ whole genome shotgun (WGS) entry which is preliminary data.</text>
</comment>
<dbReference type="EMBL" id="PVNA01000003">
    <property type="protein sequence ID" value="PRX13766.1"/>
    <property type="molecule type" value="Genomic_DNA"/>
</dbReference>
<reference evidence="1 3" key="1">
    <citation type="submission" date="2014-07" db="EMBL/GenBank/DDBJ databases">
        <title>Draft genome sequence of Nonlabens ulvanivorans, an ulvan degrading bacterium.</title>
        <authorList>
            <person name="Kopel M."/>
            <person name="Helbert W."/>
            <person name="Henrissat B."/>
            <person name="Doniger T."/>
            <person name="Banin E."/>
        </authorList>
    </citation>
    <scope>NUCLEOTIDE SEQUENCE [LARGE SCALE GENOMIC DNA]</scope>
    <source>
        <strain evidence="1 3">PLR</strain>
    </source>
</reference>